<dbReference type="Proteomes" id="UP000030324">
    <property type="component" value="Segment"/>
</dbReference>
<accession>A0A0A0YQT2</accession>
<dbReference type="Pfam" id="PF14216">
    <property type="entry name" value="DUF4326"/>
    <property type="match status" value="1"/>
</dbReference>
<organism evidence="2 3">
    <name type="scientific">Escherichia phage Pollock</name>
    <dbReference type="NCBI Taxonomy" id="1540097"/>
    <lineage>
        <taxon>Viruses</taxon>
        <taxon>Duplodnaviria</taxon>
        <taxon>Heunggongvirae</taxon>
        <taxon>Uroviricota</taxon>
        <taxon>Caudoviricetes</taxon>
        <taxon>Schitoviridae</taxon>
        <taxon>Humphriesvirinae</taxon>
        <taxon>Pollockvirus</taxon>
        <taxon>Pollockvirus pollock</taxon>
    </lineage>
</organism>
<evidence type="ECO:0000313" key="3">
    <source>
        <dbReference type="Proteomes" id="UP000030324"/>
    </source>
</evidence>
<gene>
    <name evidence="2" type="ORF">CPT_Pollock2</name>
</gene>
<feature type="domain" description="DUF4326" evidence="1">
    <location>
        <begin position="19"/>
        <end position="95"/>
    </location>
</feature>
<evidence type="ECO:0000313" key="2">
    <source>
        <dbReference type="EMBL" id="AIX12361.1"/>
    </source>
</evidence>
<dbReference type="RefSeq" id="YP_009152103.1">
    <property type="nucleotide sequence ID" value="NC_027381.1"/>
</dbReference>
<dbReference type="InterPro" id="IPR025475">
    <property type="entry name" value="DUF4326"/>
</dbReference>
<dbReference type="GeneID" id="24724539"/>
<dbReference type="OrthoDB" id="19153at10239"/>
<evidence type="ECO:0000259" key="1">
    <source>
        <dbReference type="Pfam" id="PF14216"/>
    </source>
</evidence>
<dbReference type="EMBL" id="KM236242">
    <property type="protein sequence ID" value="AIX12361.1"/>
    <property type="molecule type" value="Genomic_DNA"/>
</dbReference>
<dbReference type="KEGG" id="vg:24724539"/>
<keyword evidence="3" id="KW-1185">Reference proteome</keyword>
<reference evidence="2 3" key="1">
    <citation type="journal article" date="2015" name="Genome Announc.">
        <title>Complete Genome Sequence of Enterotoxigenic Escherichia coli N4-Like Podophage Pollock.</title>
        <authorList>
            <person name="Patel R.S."/>
            <person name="Lessor L.E."/>
            <person name="Hernandez A.C."/>
            <person name="Kuty Everett G.F."/>
        </authorList>
    </citation>
    <scope>NUCLEOTIDE SEQUENCE [LARGE SCALE GENOMIC DNA]</scope>
</reference>
<sequence length="103" mass="11970">MAIIKSIIGSNTEPETLVVNKYKEPYDVYIGRGSIWGNPFTIQEYGRGRCIAMYEQYIRQRLHQEPDLYLQLLELKGKRLGCFCKPKACHGDILIKLIQEYSN</sequence>
<proteinExistence type="predicted"/>
<protein>
    <recommendedName>
        <fullName evidence="1">DUF4326 domain-containing protein</fullName>
    </recommendedName>
</protein>
<name>A0A0A0YQT2_9CAUD</name>